<feature type="domain" description="Calcineurin-like phosphoesterase" evidence="1">
    <location>
        <begin position="1"/>
        <end position="194"/>
    </location>
</feature>
<reference evidence="2 4" key="1">
    <citation type="submission" date="2015-09" db="EMBL/GenBank/DDBJ databases">
        <authorList>
            <consortium name="Pathogen Informatics"/>
        </authorList>
    </citation>
    <scope>NUCLEOTIDE SEQUENCE [LARGE SCALE GENOMIC DNA]</scope>
    <source>
        <strain evidence="2 4">2789STDY5834962</strain>
    </source>
</reference>
<dbReference type="EMBL" id="QSOV01000013">
    <property type="protein sequence ID" value="RGJ22021.1"/>
    <property type="molecule type" value="Genomic_DNA"/>
</dbReference>
<dbReference type="Pfam" id="PF00149">
    <property type="entry name" value="Metallophos"/>
    <property type="match status" value="1"/>
</dbReference>
<organism evidence="2 4">
    <name type="scientific">Coprococcus comes</name>
    <dbReference type="NCBI Taxonomy" id="410072"/>
    <lineage>
        <taxon>Bacteria</taxon>
        <taxon>Bacillati</taxon>
        <taxon>Bacillota</taxon>
        <taxon>Clostridia</taxon>
        <taxon>Lachnospirales</taxon>
        <taxon>Lachnospiraceae</taxon>
        <taxon>Coprococcus</taxon>
    </lineage>
</organism>
<evidence type="ECO:0000313" key="2">
    <source>
        <dbReference type="EMBL" id="CUN11124.1"/>
    </source>
</evidence>
<dbReference type="GO" id="GO:0016787">
    <property type="term" value="F:hydrolase activity"/>
    <property type="evidence" value="ECO:0007669"/>
    <property type="project" value="InterPro"/>
</dbReference>
<dbReference type="SUPFAM" id="SSF56300">
    <property type="entry name" value="Metallo-dependent phosphatases"/>
    <property type="match status" value="1"/>
</dbReference>
<evidence type="ECO:0000313" key="4">
    <source>
        <dbReference type="Proteomes" id="UP000095727"/>
    </source>
</evidence>
<dbReference type="Proteomes" id="UP000095727">
    <property type="component" value="Unassembled WGS sequence"/>
</dbReference>
<dbReference type="Gene3D" id="3.60.21.10">
    <property type="match status" value="1"/>
</dbReference>
<dbReference type="AlphaFoldDB" id="A0A173U8G4"/>
<proteinExistence type="predicted"/>
<sequence>MRVLVIPDIHLKTWIFDRAEKILKDGKADRAVCLMDIPDDWNMEFQIEQYKETFDQAITFAVDYPDTLWCYGNHDVSYPWGRLETGYSPYAERMVISKFEELENSLKSPTQIDIMHRIDNVLFSHGGLTADFLKWLDEDLLDAEIDDVIAAVNDASHDFLWNDESPLWFRPQYETREIFRPDTYKQVVGHTPVEKIFEKESIISTDVFSTYGDGRQIGESAMIVIDSETGKYEKIEVMGKWECDSDERTDIAIFRFN</sequence>
<protein>
    <submittedName>
        <fullName evidence="2">Calcineurin-like phosphoesterase</fullName>
    </submittedName>
    <submittedName>
        <fullName evidence="3">Metallophosphoesterase</fullName>
    </submittedName>
</protein>
<dbReference type="InterPro" id="IPR029052">
    <property type="entry name" value="Metallo-depent_PP-like"/>
</dbReference>
<gene>
    <name evidence="3" type="ORF">DXD67_11535</name>
    <name evidence="2" type="ORF">ERS852574_02768</name>
</gene>
<name>A0A173U8G4_9FIRM</name>
<accession>A0A173U8G4</accession>
<evidence type="ECO:0000313" key="5">
    <source>
        <dbReference type="Proteomes" id="UP000260655"/>
    </source>
</evidence>
<dbReference type="EMBL" id="CYXR01000024">
    <property type="protein sequence ID" value="CUN11124.1"/>
    <property type="molecule type" value="Genomic_DNA"/>
</dbReference>
<evidence type="ECO:0000259" key="1">
    <source>
        <dbReference type="Pfam" id="PF00149"/>
    </source>
</evidence>
<dbReference type="Proteomes" id="UP000260655">
    <property type="component" value="Unassembled WGS sequence"/>
</dbReference>
<dbReference type="InterPro" id="IPR004843">
    <property type="entry name" value="Calcineurin-like_PHP"/>
</dbReference>
<reference evidence="3 5" key="2">
    <citation type="submission" date="2018-08" db="EMBL/GenBank/DDBJ databases">
        <title>A genome reference for cultivated species of the human gut microbiota.</title>
        <authorList>
            <person name="Zou Y."/>
            <person name="Xue W."/>
            <person name="Luo G."/>
        </authorList>
    </citation>
    <scope>NUCLEOTIDE SEQUENCE [LARGE SCALE GENOMIC DNA]</scope>
    <source>
        <strain evidence="3 5">TM07-19</strain>
    </source>
</reference>
<dbReference type="RefSeq" id="WP_055158073.1">
    <property type="nucleotide sequence ID" value="NZ_CYXR01000024.1"/>
</dbReference>
<evidence type="ECO:0000313" key="3">
    <source>
        <dbReference type="EMBL" id="RGJ22021.1"/>
    </source>
</evidence>